<feature type="zinc finger region" description="CR-type" evidence="10">
    <location>
        <begin position="142"/>
        <end position="220"/>
    </location>
</feature>
<keyword evidence="1 9" id="KW-0963">Cytoplasm</keyword>
<dbReference type="InterPro" id="IPR018253">
    <property type="entry name" value="DnaJ_domain_CS"/>
</dbReference>
<dbReference type="PRINTS" id="PR00625">
    <property type="entry name" value="JDOMAIN"/>
</dbReference>
<dbReference type="InterPro" id="IPR001305">
    <property type="entry name" value="HSP_DnaJ_Cys-rich_dom"/>
</dbReference>
<dbReference type="PROSITE" id="PS50076">
    <property type="entry name" value="DNAJ_2"/>
    <property type="match status" value="1"/>
</dbReference>
<comment type="subunit">
    <text evidence="9">Homodimer.</text>
</comment>
<evidence type="ECO:0000256" key="2">
    <source>
        <dbReference type="ARBA" id="ARBA00022705"/>
    </source>
</evidence>
<accession>A0ABU7LW42</accession>
<name>A0ABU7LW42_9PROT</name>
<comment type="caution">
    <text evidence="13">The sequence shown here is derived from an EMBL/GenBank/DDBJ whole genome shotgun (WGS) entry which is preliminary data.</text>
</comment>
<dbReference type="Gene3D" id="2.10.230.10">
    <property type="entry name" value="Heat shock protein DnaJ, cysteine-rich domain"/>
    <property type="match status" value="1"/>
</dbReference>
<dbReference type="SUPFAM" id="SSF49493">
    <property type="entry name" value="HSP40/DnaJ peptide-binding domain"/>
    <property type="match status" value="2"/>
</dbReference>
<evidence type="ECO:0000256" key="8">
    <source>
        <dbReference type="ARBA" id="ARBA00023186"/>
    </source>
</evidence>
<dbReference type="PANTHER" id="PTHR43096">
    <property type="entry name" value="DNAJ HOMOLOG 1, MITOCHONDRIAL-RELATED"/>
    <property type="match status" value="1"/>
</dbReference>
<feature type="binding site" evidence="9">
    <location>
        <position position="172"/>
    </location>
    <ligand>
        <name>Zn(2+)</name>
        <dbReference type="ChEBI" id="CHEBI:29105"/>
        <label>2</label>
    </ligand>
</feature>
<feature type="repeat" description="CXXCXGXG motif" evidence="9">
    <location>
        <begin position="208"/>
        <end position="215"/>
    </location>
</feature>
<keyword evidence="8 9" id="KW-0143">Chaperone</keyword>
<dbReference type="CDD" id="cd06257">
    <property type="entry name" value="DnaJ"/>
    <property type="match status" value="1"/>
</dbReference>
<dbReference type="InterPro" id="IPR001623">
    <property type="entry name" value="DnaJ_domain"/>
</dbReference>
<evidence type="ECO:0000256" key="3">
    <source>
        <dbReference type="ARBA" id="ARBA00022723"/>
    </source>
</evidence>
<dbReference type="InterPro" id="IPR036410">
    <property type="entry name" value="HSP_DnaJ_Cys-rich_dom_sf"/>
</dbReference>
<evidence type="ECO:0000313" key="13">
    <source>
        <dbReference type="EMBL" id="MEE2565405.1"/>
    </source>
</evidence>
<evidence type="ECO:0000256" key="4">
    <source>
        <dbReference type="ARBA" id="ARBA00022737"/>
    </source>
</evidence>
<feature type="domain" description="CR-type" evidence="12">
    <location>
        <begin position="142"/>
        <end position="220"/>
    </location>
</feature>
<dbReference type="SUPFAM" id="SSF46565">
    <property type="entry name" value="Chaperone J-domain"/>
    <property type="match status" value="1"/>
</dbReference>
<dbReference type="Gene3D" id="2.60.260.20">
    <property type="entry name" value="Urease metallochaperone UreE, N-terminal domain"/>
    <property type="match status" value="2"/>
</dbReference>
<feature type="repeat" description="CXXCXGXG motif" evidence="9">
    <location>
        <begin position="194"/>
        <end position="201"/>
    </location>
</feature>
<keyword evidence="7 9" id="KW-0346">Stress response</keyword>
<dbReference type="Proteomes" id="UP001310692">
    <property type="component" value="Unassembled WGS sequence"/>
</dbReference>
<sequence length="391" mass="41625">MSKRDYYEVLGVQKGVDEKALKSAYRKLAMQYHPDRNPGDAEAEAHFKEVGEAYAVLSDPDKRAAYDRMGHAAFENGMGGGGGQGPFGAGGAADFADIFEQVFGGAFGGMGGGRRGGARTGPARGSDLRYDMEISLKDAFDGKSATIDVPANLSCDRCDGDGAEPGTPLETCGQCSGSGVVTGGNGMFRIRQTCPRCGGQGKYVKTPCQSCDGTGRVRKTRTLNVDIPAGIEDGMRIRLAGEGEGGLRGGPRGDLYIFVHIAPHDLFERDGPNLYCRAPVPMVTAALGGSICAPVIDGGRAELKIPDGAQTGKRMRLKGKGMPRVRGGPRGDMIVELFVETPRNLTERQKELLREFCELSGKNCNPDSDGFLGKAKRFWDDLTSEDGRPNV</sequence>
<evidence type="ECO:0000256" key="1">
    <source>
        <dbReference type="ARBA" id="ARBA00022490"/>
    </source>
</evidence>
<evidence type="ECO:0000313" key="14">
    <source>
        <dbReference type="Proteomes" id="UP001310692"/>
    </source>
</evidence>
<keyword evidence="5 9" id="KW-0863">Zinc-finger</keyword>
<dbReference type="InterPro" id="IPR008971">
    <property type="entry name" value="HSP40/DnaJ_pept-bd"/>
</dbReference>
<comment type="cofactor">
    <cofactor evidence="9">
        <name>Zn(2+)</name>
        <dbReference type="ChEBI" id="CHEBI:29105"/>
    </cofactor>
    <text evidence="9">Binds 2 Zn(2+) ions per monomer.</text>
</comment>
<dbReference type="HAMAP" id="MF_01152">
    <property type="entry name" value="DnaJ"/>
    <property type="match status" value="1"/>
</dbReference>
<dbReference type="GO" id="GO:0016491">
    <property type="term" value="F:oxidoreductase activity"/>
    <property type="evidence" value="ECO:0007669"/>
    <property type="project" value="UniProtKB-KW"/>
</dbReference>
<reference evidence="13 14" key="1">
    <citation type="submission" date="2024-01" db="EMBL/GenBank/DDBJ databases">
        <title>Hyphobacterium bacterium isolated from marine sediment.</title>
        <authorList>
            <person name="Zhao S."/>
        </authorList>
    </citation>
    <scope>NUCLEOTIDE SEQUENCE [LARGE SCALE GENOMIC DNA]</scope>
    <source>
        <strain evidence="13 14">Y60-23</strain>
    </source>
</reference>
<dbReference type="Pfam" id="PF00226">
    <property type="entry name" value="DnaJ"/>
    <property type="match status" value="1"/>
</dbReference>
<dbReference type="SMART" id="SM00271">
    <property type="entry name" value="DnaJ"/>
    <property type="match status" value="1"/>
</dbReference>
<dbReference type="NCBIfam" id="TIGR02349">
    <property type="entry name" value="DnaJ_bact"/>
    <property type="match status" value="1"/>
</dbReference>
<dbReference type="InterPro" id="IPR036869">
    <property type="entry name" value="J_dom_sf"/>
</dbReference>
<keyword evidence="6 9" id="KW-0862">Zinc</keyword>
<keyword evidence="4 9" id="KW-0677">Repeat</keyword>
<comment type="subcellular location">
    <subcellularLocation>
        <location evidence="9">Cytoplasm</location>
    </subcellularLocation>
</comment>
<keyword evidence="3 9" id="KW-0479">Metal-binding</keyword>
<dbReference type="InterPro" id="IPR012724">
    <property type="entry name" value="DnaJ"/>
</dbReference>
<feature type="binding site" evidence="9">
    <location>
        <position position="208"/>
    </location>
    <ligand>
        <name>Zn(2+)</name>
        <dbReference type="ChEBI" id="CHEBI:29105"/>
        <label>1</label>
    </ligand>
</feature>
<dbReference type="CDD" id="cd10719">
    <property type="entry name" value="DnaJ_zf"/>
    <property type="match status" value="1"/>
</dbReference>
<keyword evidence="13" id="KW-0560">Oxidoreductase</keyword>
<organism evidence="13 14">
    <name type="scientific">Hyphobacterium marinum</name>
    <dbReference type="NCBI Taxonomy" id="3116574"/>
    <lineage>
        <taxon>Bacteria</taxon>
        <taxon>Pseudomonadati</taxon>
        <taxon>Pseudomonadota</taxon>
        <taxon>Alphaproteobacteria</taxon>
        <taxon>Maricaulales</taxon>
        <taxon>Maricaulaceae</taxon>
        <taxon>Hyphobacterium</taxon>
    </lineage>
</organism>
<dbReference type="RefSeq" id="WP_330194941.1">
    <property type="nucleotide sequence ID" value="NZ_JAZDRO010000001.1"/>
</dbReference>
<feature type="binding site" evidence="9">
    <location>
        <position position="194"/>
    </location>
    <ligand>
        <name>Zn(2+)</name>
        <dbReference type="ChEBI" id="CHEBI:29105"/>
        <label>2</label>
    </ligand>
</feature>
<dbReference type="Pfam" id="PF01556">
    <property type="entry name" value="DnaJ_C"/>
    <property type="match status" value="1"/>
</dbReference>
<feature type="repeat" description="CXXCXGXG motif" evidence="9">
    <location>
        <begin position="172"/>
        <end position="179"/>
    </location>
</feature>
<feature type="binding site" evidence="9">
    <location>
        <position position="158"/>
    </location>
    <ligand>
        <name>Zn(2+)</name>
        <dbReference type="ChEBI" id="CHEBI:29105"/>
        <label>1</label>
    </ligand>
</feature>
<comment type="function">
    <text evidence="9">Participates actively in the response to hyperosmotic and heat shock by preventing the aggregation of stress-denatured proteins and by disaggregating proteins, also in an autonomous, DnaK-independent fashion. Unfolded proteins bind initially to DnaJ; upon interaction with the DnaJ-bound protein, DnaK hydrolyzes its bound ATP, resulting in the formation of a stable complex. GrpE releases ADP from DnaK; ATP binding to DnaK triggers the release of the substrate protein, thus completing the reaction cycle. Several rounds of ATP-dependent interactions between DnaJ, DnaK and GrpE are required for fully efficient folding. Also involved, together with DnaK and GrpE, in the DNA replication of plasmids through activation of initiation proteins.</text>
</comment>
<feature type="binding site" evidence="9">
    <location>
        <position position="175"/>
    </location>
    <ligand>
        <name>Zn(2+)</name>
        <dbReference type="ChEBI" id="CHEBI:29105"/>
        <label>2</label>
    </ligand>
</feature>
<keyword evidence="14" id="KW-1185">Reference proteome</keyword>
<evidence type="ECO:0000256" key="10">
    <source>
        <dbReference type="PROSITE-ProRule" id="PRU00546"/>
    </source>
</evidence>
<evidence type="ECO:0000256" key="7">
    <source>
        <dbReference type="ARBA" id="ARBA00023016"/>
    </source>
</evidence>
<dbReference type="InterPro" id="IPR002939">
    <property type="entry name" value="DnaJ_C"/>
</dbReference>
<dbReference type="EMBL" id="JAZDRO010000001">
    <property type="protein sequence ID" value="MEE2565405.1"/>
    <property type="molecule type" value="Genomic_DNA"/>
</dbReference>
<evidence type="ECO:0000259" key="12">
    <source>
        <dbReference type="PROSITE" id="PS51188"/>
    </source>
</evidence>
<dbReference type="PANTHER" id="PTHR43096:SF48">
    <property type="entry name" value="CHAPERONE PROTEIN DNAJ"/>
    <property type="match status" value="1"/>
</dbReference>
<dbReference type="CDD" id="cd10747">
    <property type="entry name" value="DnaJ_C"/>
    <property type="match status" value="1"/>
</dbReference>
<feature type="binding site" evidence="9">
    <location>
        <position position="197"/>
    </location>
    <ligand>
        <name>Zn(2+)</name>
        <dbReference type="ChEBI" id="CHEBI:29105"/>
        <label>2</label>
    </ligand>
</feature>
<dbReference type="SUPFAM" id="SSF57938">
    <property type="entry name" value="DnaJ/Hsp40 cysteine-rich domain"/>
    <property type="match status" value="1"/>
</dbReference>
<dbReference type="PROSITE" id="PS00636">
    <property type="entry name" value="DNAJ_1"/>
    <property type="match status" value="1"/>
</dbReference>
<dbReference type="NCBIfam" id="NF008035">
    <property type="entry name" value="PRK10767.1"/>
    <property type="match status" value="1"/>
</dbReference>
<dbReference type="PROSITE" id="PS51188">
    <property type="entry name" value="ZF_CR"/>
    <property type="match status" value="1"/>
</dbReference>
<feature type="binding site" evidence="9">
    <location>
        <position position="211"/>
    </location>
    <ligand>
        <name>Zn(2+)</name>
        <dbReference type="ChEBI" id="CHEBI:29105"/>
        <label>1</label>
    </ligand>
</feature>
<feature type="repeat" description="CXXCXGXG motif" evidence="9">
    <location>
        <begin position="155"/>
        <end position="162"/>
    </location>
</feature>
<protein>
    <recommendedName>
        <fullName evidence="9">Chaperone protein DnaJ</fullName>
    </recommendedName>
</protein>
<comment type="similarity">
    <text evidence="9">Belongs to the DnaJ family.</text>
</comment>
<feature type="binding site" evidence="9">
    <location>
        <position position="155"/>
    </location>
    <ligand>
        <name>Zn(2+)</name>
        <dbReference type="ChEBI" id="CHEBI:29105"/>
        <label>1</label>
    </ligand>
</feature>
<comment type="domain">
    <text evidence="9">The J domain is necessary and sufficient to stimulate DnaK ATPase activity. Zinc center 1 plays an important role in the autonomous, DnaK-independent chaperone activity of DnaJ. Zinc center 2 is essential for interaction with DnaK and for DnaJ activity.</text>
</comment>
<dbReference type="Gene3D" id="1.10.287.110">
    <property type="entry name" value="DnaJ domain"/>
    <property type="match status" value="1"/>
</dbReference>
<gene>
    <name evidence="9 13" type="primary">dnaJ</name>
    <name evidence="13" type="ORF">V0U35_01835</name>
</gene>
<feature type="domain" description="J" evidence="11">
    <location>
        <begin position="5"/>
        <end position="70"/>
    </location>
</feature>
<evidence type="ECO:0000256" key="5">
    <source>
        <dbReference type="ARBA" id="ARBA00022771"/>
    </source>
</evidence>
<keyword evidence="2 9" id="KW-0235">DNA replication</keyword>
<proteinExistence type="inferred from homology"/>
<evidence type="ECO:0000259" key="11">
    <source>
        <dbReference type="PROSITE" id="PS50076"/>
    </source>
</evidence>
<evidence type="ECO:0000256" key="6">
    <source>
        <dbReference type="ARBA" id="ARBA00022833"/>
    </source>
</evidence>
<evidence type="ECO:0000256" key="9">
    <source>
        <dbReference type="HAMAP-Rule" id="MF_01152"/>
    </source>
</evidence>
<dbReference type="Pfam" id="PF00684">
    <property type="entry name" value="DnaJ_CXXCXGXG"/>
    <property type="match status" value="1"/>
</dbReference>